<dbReference type="Pfam" id="PF01047">
    <property type="entry name" value="MarR"/>
    <property type="match status" value="1"/>
</dbReference>
<dbReference type="SUPFAM" id="SSF46785">
    <property type="entry name" value="Winged helix' DNA-binding domain"/>
    <property type="match status" value="1"/>
</dbReference>
<dbReference type="Gene3D" id="3.40.630.30">
    <property type="match status" value="1"/>
</dbReference>
<gene>
    <name evidence="4" type="ORF">GCM10020369_52910</name>
</gene>
<name>A0ABP6T3E5_9ACTN</name>
<evidence type="ECO:0000313" key="5">
    <source>
        <dbReference type="Proteomes" id="UP001501676"/>
    </source>
</evidence>
<sequence>MAIAEHVATVRHFNRAWTEVTALLDDSYLQSGLSLPEARLVYEVTRRSPQAVVELRSQLKLDPGYTTRLLDRLAKRGLVTRDADPDDRRRQLVAVTEAGRYVARHLAVRSDALVAELLEPLPPADRGALVAALDTVADVLGAPSDAPVHIRPARTGELGWVLTRHAQIYQEEYGWPGFEAAVAQILAEFLGRADQGRQQFWVAERNGRLLGCVGCAAEDEETARLRLLLVEPSARGHRLGVRLVDECLAFARAAGYRRIVLHTQDALTAARAIYAKAGFTVDHTSAEDSLDPNGLAEHWSLDLA</sequence>
<dbReference type="Gene3D" id="1.10.10.10">
    <property type="entry name" value="Winged helix-like DNA-binding domain superfamily/Winged helix DNA-binding domain"/>
    <property type="match status" value="1"/>
</dbReference>
<feature type="domain" description="HTH marR-type" evidence="2">
    <location>
        <begin position="1"/>
        <end position="138"/>
    </location>
</feature>
<dbReference type="PROSITE" id="PS50995">
    <property type="entry name" value="HTH_MARR_2"/>
    <property type="match status" value="1"/>
</dbReference>
<dbReference type="PRINTS" id="PR00598">
    <property type="entry name" value="HTHMARR"/>
</dbReference>
<dbReference type="RefSeq" id="WP_345730915.1">
    <property type="nucleotide sequence ID" value="NZ_BAAAYN010000036.1"/>
</dbReference>
<proteinExistence type="predicted"/>
<dbReference type="PROSITE" id="PS51186">
    <property type="entry name" value="GNAT"/>
    <property type="match status" value="1"/>
</dbReference>
<reference evidence="5" key="1">
    <citation type="journal article" date="2019" name="Int. J. Syst. Evol. Microbiol.">
        <title>The Global Catalogue of Microorganisms (GCM) 10K type strain sequencing project: providing services to taxonomists for standard genome sequencing and annotation.</title>
        <authorList>
            <consortium name="The Broad Institute Genomics Platform"/>
            <consortium name="The Broad Institute Genome Sequencing Center for Infectious Disease"/>
            <person name="Wu L."/>
            <person name="Ma J."/>
        </authorList>
    </citation>
    <scope>NUCLEOTIDE SEQUENCE [LARGE SCALE GENOMIC DNA]</scope>
    <source>
        <strain evidence="5">JCM 9458</strain>
    </source>
</reference>
<dbReference type="PANTHER" id="PTHR13947">
    <property type="entry name" value="GNAT FAMILY N-ACETYLTRANSFERASE"/>
    <property type="match status" value="1"/>
</dbReference>
<dbReference type="SUPFAM" id="SSF55729">
    <property type="entry name" value="Acyl-CoA N-acyltransferases (Nat)"/>
    <property type="match status" value="1"/>
</dbReference>
<organism evidence="4 5">
    <name type="scientific">Cryptosporangium minutisporangium</name>
    <dbReference type="NCBI Taxonomy" id="113569"/>
    <lineage>
        <taxon>Bacteria</taxon>
        <taxon>Bacillati</taxon>
        <taxon>Actinomycetota</taxon>
        <taxon>Actinomycetes</taxon>
        <taxon>Cryptosporangiales</taxon>
        <taxon>Cryptosporangiaceae</taxon>
        <taxon>Cryptosporangium</taxon>
    </lineage>
</organism>
<comment type="caution">
    <text evidence="4">The sequence shown here is derived from an EMBL/GenBank/DDBJ whole genome shotgun (WGS) entry which is preliminary data.</text>
</comment>
<dbReference type="CDD" id="cd04301">
    <property type="entry name" value="NAT_SF"/>
    <property type="match status" value="1"/>
</dbReference>
<dbReference type="PANTHER" id="PTHR13947:SF37">
    <property type="entry name" value="LD18367P"/>
    <property type="match status" value="1"/>
</dbReference>
<feature type="domain" description="N-acetyltransferase" evidence="3">
    <location>
        <begin position="148"/>
        <end position="302"/>
    </location>
</feature>
<evidence type="ECO:0000259" key="2">
    <source>
        <dbReference type="PROSITE" id="PS50995"/>
    </source>
</evidence>
<evidence type="ECO:0000256" key="1">
    <source>
        <dbReference type="ARBA" id="ARBA00022679"/>
    </source>
</evidence>
<dbReference type="Pfam" id="PF00583">
    <property type="entry name" value="Acetyltransf_1"/>
    <property type="match status" value="1"/>
</dbReference>
<protein>
    <submittedName>
        <fullName evidence="4">Helix-turn-helix domain-containing GNAT family N-acetyltransferase</fullName>
    </submittedName>
</protein>
<evidence type="ECO:0000313" key="4">
    <source>
        <dbReference type="EMBL" id="GAA3392179.1"/>
    </source>
</evidence>
<dbReference type="InterPro" id="IPR016181">
    <property type="entry name" value="Acyl_CoA_acyltransferase"/>
</dbReference>
<dbReference type="InterPro" id="IPR036388">
    <property type="entry name" value="WH-like_DNA-bd_sf"/>
</dbReference>
<keyword evidence="5" id="KW-1185">Reference proteome</keyword>
<dbReference type="SMART" id="SM00347">
    <property type="entry name" value="HTH_MARR"/>
    <property type="match status" value="1"/>
</dbReference>
<dbReference type="Proteomes" id="UP001501676">
    <property type="component" value="Unassembled WGS sequence"/>
</dbReference>
<keyword evidence="1" id="KW-0808">Transferase</keyword>
<dbReference type="InterPro" id="IPR036390">
    <property type="entry name" value="WH_DNA-bd_sf"/>
</dbReference>
<dbReference type="InterPro" id="IPR000182">
    <property type="entry name" value="GNAT_dom"/>
</dbReference>
<evidence type="ECO:0000259" key="3">
    <source>
        <dbReference type="PROSITE" id="PS51186"/>
    </source>
</evidence>
<dbReference type="InterPro" id="IPR000835">
    <property type="entry name" value="HTH_MarR-typ"/>
</dbReference>
<dbReference type="EMBL" id="BAAAYN010000036">
    <property type="protein sequence ID" value="GAA3392179.1"/>
    <property type="molecule type" value="Genomic_DNA"/>
</dbReference>
<dbReference type="InterPro" id="IPR050769">
    <property type="entry name" value="NAT_camello-type"/>
</dbReference>
<accession>A0ABP6T3E5</accession>